<dbReference type="InterPro" id="IPR000387">
    <property type="entry name" value="Tyr_Pase_dom"/>
</dbReference>
<dbReference type="EMBL" id="VXIT01000009">
    <property type="protein sequence ID" value="KAA6410174.1"/>
    <property type="molecule type" value="Genomic_DNA"/>
</dbReference>
<feature type="domain" description="Tyrosine specific protein phosphatases" evidence="1">
    <location>
        <begin position="116"/>
        <end position="156"/>
    </location>
</feature>
<evidence type="ECO:0000313" key="3">
    <source>
        <dbReference type="Proteomes" id="UP000324767"/>
    </source>
</evidence>
<comment type="caution">
    <text evidence="2">The sequence shown here is derived from an EMBL/GenBank/DDBJ whole genome shotgun (WGS) entry which is preliminary data.</text>
</comment>
<dbReference type="InterPro" id="IPR029021">
    <property type="entry name" value="Prot-tyrosine_phosphatase-like"/>
</dbReference>
<dbReference type="Gene3D" id="3.90.190.10">
    <property type="entry name" value="Protein tyrosine phosphatase superfamily"/>
    <property type="match status" value="1"/>
</dbReference>
<protein>
    <recommendedName>
        <fullName evidence="1">Tyrosine specific protein phosphatases domain-containing protein</fullName>
    </recommendedName>
</protein>
<accession>A0A5M8PN92</accession>
<dbReference type="InterPro" id="IPR026893">
    <property type="entry name" value="Tyr/Ser_Pase_IphP-type"/>
</dbReference>
<name>A0A5M8PN92_9LECA</name>
<dbReference type="GO" id="GO:0004721">
    <property type="term" value="F:phosphoprotein phosphatase activity"/>
    <property type="evidence" value="ECO:0007669"/>
    <property type="project" value="InterPro"/>
</dbReference>
<dbReference type="PROSITE" id="PS50056">
    <property type="entry name" value="TYR_PHOSPHATASE_2"/>
    <property type="match status" value="1"/>
</dbReference>
<reference evidence="2 3" key="1">
    <citation type="submission" date="2019-09" db="EMBL/GenBank/DDBJ databases">
        <title>The hologenome of the rock-dwelling lichen Lasallia pustulata.</title>
        <authorList>
            <person name="Greshake Tzovaras B."/>
            <person name="Segers F."/>
            <person name="Bicker A."/>
            <person name="Dal Grande F."/>
            <person name="Otte J."/>
            <person name="Hankeln T."/>
            <person name="Schmitt I."/>
            <person name="Ebersberger I."/>
        </authorList>
    </citation>
    <scope>NUCLEOTIDE SEQUENCE [LARGE SCALE GENOMIC DNA]</scope>
    <source>
        <strain evidence="2">A1-1</strain>
    </source>
</reference>
<organism evidence="2 3">
    <name type="scientific">Lasallia pustulata</name>
    <dbReference type="NCBI Taxonomy" id="136370"/>
    <lineage>
        <taxon>Eukaryota</taxon>
        <taxon>Fungi</taxon>
        <taxon>Dikarya</taxon>
        <taxon>Ascomycota</taxon>
        <taxon>Pezizomycotina</taxon>
        <taxon>Lecanoromycetes</taxon>
        <taxon>OSLEUM clade</taxon>
        <taxon>Umbilicariomycetidae</taxon>
        <taxon>Umbilicariales</taxon>
        <taxon>Umbilicariaceae</taxon>
        <taxon>Lasallia</taxon>
    </lineage>
</organism>
<dbReference type="InterPro" id="IPR016130">
    <property type="entry name" value="Tyr_Pase_AS"/>
</dbReference>
<evidence type="ECO:0000313" key="2">
    <source>
        <dbReference type="EMBL" id="KAA6410174.1"/>
    </source>
</evidence>
<dbReference type="PANTHER" id="PTHR31126:SF1">
    <property type="entry name" value="TYROSINE SPECIFIC PROTEIN PHOSPHATASES DOMAIN-CONTAINING PROTEIN"/>
    <property type="match status" value="1"/>
</dbReference>
<dbReference type="Pfam" id="PF13350">
    <property type="entry name" value="Y_phosphatase3"/>
    <property type="match status" value="1"/>
</dbReference>
<sequence length="272" mass="30024">MNIRSLTSPTLPPGRIYRSGALTQVPAPMLSQLLTTYNIRTIYDLRRAAERETAPSPIINGVETVWIPSTTDGTVYWPDRCGVQRKKEVPRGVPTAAFADGDGVEAWKATYRNILDTHGHIFKTVLEKIRDGGDGAVLFHCTAGRDRTGVLAALVLALCHTPRAVIAQEYILTRIGIEPFRNYLFEQFFGMSVENAAGAGMEKGLAGPGVLEMCETRETSILGFLDWMDEKWGDVGNQGHTCPGVHGWFIKEMGFEDSDRDKIEARLGVKRA</sequence>
<gene>
    <name evidence="2" type="ORF">FRX48_05595</name>
</gene>
<dbReference type="AlphaFoldDB" id="A0A5M8PN92"/>
<proteinExistence type="predicted"/>
<dbReference type="PROSITE" id="PS00383">
    <property type="entry name" value="TYR_PHOSPHATASE_1"/>
    <property type="match status" value="1"/>
</dbReference>
<dbReference type="Proteomes" id="UP000324767">
    <property type="component" value="Unassembled WGS sequence"/>
</dbReference>
<dbReference type="SUPFAM" id="SSF52799">
    <property type="entry name" value="(Phosphotyrosine protein) phosphatases II"/>
    <property type="match status" value="1"/>
</dbReference>
<dbReference type="OrthoDB" id="449382at2759"/>
<evidence type="ECO:0000259" key="1">
    <source>
        <dbReference type="PROSITE" id="PS50056"/>
    </source>
</evidence>
<dbReference type="PANTHER" id="PTHR31126">
    <property type="entry name" value="TYROSINE-PROTEIN PHOSPHATASE"/>
    <property type="match status" value="1"/>
</dbReference>